<dbReference type="Pfam" id="PF25929">
    <property type="entry name" value="DUF7974"/>
    <property type="match status" value="1"/>
</dbReference>
<dbReference type="Proteomes" id="UP001500420">
    <property type="component" value="Unassembled WGS sequence"/>
</dbReference>
<dbReference type="AlphaFoldDB" id="A0AAV3TAA1"/>
<feature type="domain" description="DUF7974" evidence="2">
    <location>
        <begin position="43"/>
        <end position="178"/>
    </location>
</feature>
<reference evidence="3 4" key="1">
    <citation type="journal article" date="2019" name="Int. J. Syst. Evol. Microbiol.">
        <title>The Global Catalogue of Microorganisms (GCM) 10K type strain sequencing project: providing services to taxonomists for standard genome sequencing and annotation.</title>
        <authorList>
            <consortium name="The Broad Institute Genomics Platform"/>
            <consortium name="The Broad Institute Genome Sequencing Center for Infectious Disease"/>
            <person name="Wu L."/>
            <person name="Ma J."/>
        </authorList>
    </citation>
    <scope>NUCLEOTIDE SEQUENCE [LARGE SCALE GENOMIC DNA]</scope>
    <source>
        <strain evidence="3 4">JCM 16328</strain>
    </source>
</reference>
<keyword evidence="4" id="KW-1185">Reference proteome</keyword>
<evidence type="ECO:0000313" key="4">
    <source>
        <dbReference type="Proteomes" id="UP001500420"/>
    </source>
</evidence>
<organism evidence="3 4">
    <name type="scientific">Natronoarchaeum mannanilyticum</name>
    <dbReference type="NCBI Taxonomy" id="926360"/>
    <lineage>
        <taxon>Archaea</taxon>
        <taxon>Methanobacteriati</taxon>
        <taxon>Methanobacteriota</taxon>
        <taxon>Stenosarchaea group</taxon>
        <taxon>Halobacteria</taxon>
        <taxon>Halobacteriales</taxon>
        <taxon>Natronoarchaeaceae</taxon>
    </lineage>
</organism>
<dbReference type="RefSeq" id="WP_343774225.1">
    <property type="nucleotide sequence ID" value="NZ_BAAADV010000004.1"/>
</dbReference>
<evidence type="ECO:0000259" key="2">
    <source>
        <dbReference type="Pfam" id="PF25929"/>
    </source>
</evidence>
<dbReference type="EMBL" id="BAAADV010000004">
    <property type="protein sequence ID" value="GAA0675259.1"/>
    <property type="molecule type" value="Genomic_DNA"/>
</dbReference>
<feature type="region of interest" description="Disordered" evidence="1">
    <location>
        <begin position="1"/>
        <end position="31"/>
    </location>
</feature>
<evidence type="ECO:0000313" key="3">
    <source>
        <dbReference type="EMBL" id="GAA0675259.1"/>
    </source>
</evidence>
<sequence>MRRIYESDALRRGEEPHEPSDEDDDVAGNRLPTMLDWGGVSKLFVPTSLRDRAITVDVETERETYAPGEPVAIRVRMRNRAPVPIAIPTPTPVRWDWTVDGVRQDARVDDVDPPDRKEHLTFARSETKAFSRTWRQTFKTGDREWTDAEEGRHEIAAFVDVDSPEERGLYASAKIEIRP</sequence>
<protein>
    <recommendedName>
        <fullName evidence="2">DUF7974 domain-containing protein</fullName>
    </recommendedName>
</protein>
<comment type="caution">
    <text evidence="3">The sequence shown here is derived from an EMBL/GenBank/DDBJ whole genome shotgun (WGS) entry which is preliminary data.</text>
</comment>
<evidence type="ECO:0000256" key="1">
    <source>
        <dbReference type="SAM" id="MobiDB-lite"/>
    </source>
</evidence>
<proteinExistence type="predicted"/>
<name>A0AAV3TAA1_9EURY</name>
<dbReference type="InterPro" id="IPR058280">
    <property type="entry name" value="DUF7974"/>
</dbReference>
<gene>
    <name evidence="3" type="ORF">GCM10009020_23600</name>
</gene>
<accession>A0AAV3TAA1</accession>
<feature type="compositionally biased region" description="Basic and acidic residues" evidence="1">
    <location>
        <begin position="1"/>
        <end position="19"/>
    </location>
</feature>